<sequence length="181" mass="19103">MTGPATTGVRLGRNPGTAPATPEPVPESAPESALPPHAMEPLTRDEALALLARAGFGRIVFSHHALPAIRPVNHILDGGSIVVRTHEGAALNALVRGAGDQGVVVAYEADEIDPATRTGWSVIATGYATAVTDPAELDRYRVLLRPWVGGRRDHAIRVRPVEVTAYRLVAPPAVERAAPEV</sequence>
<organism evidence="2 3">
    <name type="scientific">Yinghuangia aomiensis</name>
    <dbReference type="NCBI Taxonomy" id="676205"/>
    <lineage>
        <taxon>Bacteria</taxon>
        <taxon>Bacillati</taxon>
        <taxon>Actinomycetota</taxon>
        <taxon>Actinomycetes</taxon>
        <taxon>Kitasatosporales</taxon>
        <taxon>Streptomycetaceae</taxon>
        <taxon>Yinghuangia</taxon>
    </lineage>
</organism>
<dbReference type="Gene3D" id="2.30.110.10">
    <property type="entry name" value="Electron Transport, Fmn-binding Protein, Chain A"/>
    <property type="match status" value="1"/>
</dbReference>
<comment type="caution">
    <text evidence="2">The sequence shown here is derived from an EMBL/GenBank/DDBJ whole genome shotgun (WGS) entry which is preliminary data.</text>
</comment>
<feature type="region of interest" description="Disordered" evidence="1">
    <location>
        <begin position="1"/>
        <end position="37"/>
    </location>
</feature>
<evidence type="ECO:0000313" key="3">
    <source>
        <dbReference type="Proteomes" id="UP001500466"/>
    </source>
</evidence>
<protein>
    <submittedName>
        <fullName evidence="2">Pyridoxamine 5'-phosphate oxidase family protein</fullName>
    </submittedName>
</protein>
<evidence type="ECO:0000313" key="2">
    <source>
        <dbReference type="EMBL" id="GAA4969469.1"/>
    </source>
</evidence>
<proteinExistence type="predicted"/>
<keyword evidence="3" id="KW-1185">Reference proteome</keyword>
<name>A0ABP9HF67_9ACTN</name>
<feature type="compositionally biased region" description="Low complexity" evidence="1">
    <location>
        <begin position="28"/>
        <end position="37"/>
    </location>
</feature>
<dbReference type="Proteomes" id="UP001500466">
    <property type="component" value="Unassembled WGS sequence"/>
</dbReference>
<dbReference type="EMBL" id="BAABHS010000012">
    <property type="protein sequence ID" value="GAA4969469.1"/>
    <property type="molecule type" value="Genomic_DNA"/>
</dbReference>
<dbReference type="InterPro" id="IPR024747">
    <property type="entry name" value="Pyridox_Oxase-rel"/>
</dbReference>
<dbReference type="Pfam" id="PF12900">
    <property type="entry name" value="Pyridox_ox_2"/>
    <property type="match status" value="1"/>
</dbReference>
<accession>A0ABP9HF67</accession>
<reference evidence="3" key="1">
    <citation type="journal article" date="2019" name="Int. J. Syst. Evol. Microbiol.">
        <title>The Global Catalogue of Microorganisms (GCM) 10K type strain sequencing project: providing services to taxonomists for standard genome sequencing and annotation.</title>
        <authorList>
            <consortium name="The Broad Institute Genomics Platform"/>
            <consortium name="The Broad Institute Genome Sequencing Center for Infectious Disease"/>
            <person name="Wu L."/>
            <person name="Ma J."/>
        </authorList>
    </citation>
    <scope>NUCLEOTIDE SEQUENCE [LARGE SCALE GENOMIC DNA]</scope>
    <source>
        <strain evidence="3">JCM 17986</strain>
    </source>
</reference>
<gene>
    <name evidence="2" type="ORF">GCM10023205_38440</name>
</gene>
<dbReference type="SUPFAM" id="SSF50475">
    <property type="entry name" value="FMN-binding split barrel"/>
    <property type="match status" value="1"/>
</dbReference>
<dbReference type="InterPro" id="IPR012349">
    <property type="entry name" value="Split_barrel_FMN-bd"/>
</dbReference>
<evidence type="ECO:0000256" key="1">
    <source>
        <dbReference type="SAM" id="MobiDB-lite"/>
    </source>
</evidence>